<keyword evidence="4 7" id="KW-0645">Protease</keyword>
<organism evidence="11 12">
    <name type="scientific">Microcystis aeruginosa Ma_QC_C_20070703_M131</name>
    <dbReference type="NCBI Taxonomy" id="2486263"/>
    <lineage>
        <taxon>Bacteria</taxon>
        <taxon>Bacillati</taxon>
        <taxon>Cyanobacteriota</taxon>
        <taxon>Cyanophyceae</taxon>
        <taxon>Oscillatoriophycideae</taxon>
        <taxon>Chroococcales</taxon>
        <taxon>Microcystaceae</taxon>
        <taxon>Microcystis</taxon>
    </lineage>
</organism>
<dbReference type="Proteomes" id="UP000316443">
    <property type="component" value="Unassembled WGS sequence"/>
</dbReference>
<dbReference type="InterPro" id="IPR015500">
    <property type="entry name" value="Peptidase_S8_subtilisin-rel"/>
</dbReference>
<keyword evidence="6 7" id="KW-0720">Serine protease</keyword>
<feature type="transmembrane region" description="Helical" evidence="8">
    <location>
        <begin position="532"/>
        <end position="551"/>
    </location>
</feature>
<dbReference type="PANTHER" id="PTHR43806:SF11">
    <property type="entry name" value="CEREVISIN-RELATED"/>
    <property type="match status" value="1"/>
</dbReference>
<evidence type="ECO:0000313" key="11">
    <source>
        <dbReference type="EMBL" id="TRT61574.1"/>
    </source>
</evidence>
<reference evidence="11 12" key="1">
    <citation type="submission" date="2019-01" db="EMBL/GenBank/DDBJ databases">
        <title>Coherence of Microcystis species and biogeography revealed through population genomics.</title>
        <authorList>
            <person name="Perez-Carrascal O.M."/>
            <person name="Terrat Y."/>
            <person name="Giani A."/>
            <person name="Fortin N."/>
            <person name="Tromas N."/>
            <person name="Shapiro B.J."/>
        </authorList>
    </citation>
    <scope>NUCLEOTIDE SEQUENCE [LARGE SCALE GENOMIC DNA]</scope>
    <source>
        <strain evidence="11">Ma_QC_C_20070703_M131</strain>
    </source>
</reference>
<feature type="domain" description="Peptidase S8/S53" evidence="9">
    <location>
        <begin position="135"/>
        <end position="387"/>
    </location>
</feature>
<name>A0A551YKS0_MICAE</name>
<evidence type="ECO:0000256" key="1">
    <source>
        <dbReference type="ARBA" id="ARBA00004613"/>
    </source>
</evidence>
<dbReference type="InterPro" id="IPR036852">
    <property type="entry name" value="Peptidase_S8/S53_dom_sf"/>
</dbReference>
<dbReference type="GO" id="GO:0005576">
    <property type="term" value="C:extracellular region"/>
    <property type="evidence" value="ECO:0007669"/>
    <property type="project" value="UniProtKB-SubCell"/>
</dbReference>
<evidence type="ECO:0000256" key="5">
    <source>
        <dbReference type="ARBA" id="ARBA00022801"/>
    </source>
</evidence>
<dbReference type="InterPro" id="IPR045986">
    <property type="entry name" value="DUF5942"/>
</dbReference>
<dbReference type="EMBL" id="SFCA01000029">
    <property type="protein sequence ID" value="TRT61574.1"/>
    <property type="molecule type" value="Genomic_DNA"/>
</dbReference>
<feature type="transmembrane region" description="Helical" evidence="8">
    <location>
        <begin position="422"/>
        <end position="447"/>
    </location>
</feature>
<comment type="subcellular location">
    <subcellularLocation>
        <location evidence="1">Secreted</location>
    </subcellularLocation>
</comment>
<evidence type="ECO:0000259" key="10">
    <source>
        <dbReference type="Pfam" id="PF19366"/>
    </source>
</evidence>
<proteinExistence type="inferred from homology"/>
<accession>A0A551YKS0</accession>
<evidence type="ECO:0000256" key="2">
    <source>
        <dbReference type="ARBA" id="ARBA00011073"/>
    </source>
</evidence>
<dbReference type="Pfam" id="PF00082">
    <property type="entry name" value="Peptidase_S8"/>
    <property type="match status" value="1"/>
</dbReference>
<dbReference type="CDD" id="cd07484">
    <property type="entry name" value="Peptidases_S8_Thermitase_like"/>
    <property type="match status" value="1"/>
</dbReference>
<dbReference type="Pfam" id="PF19366">
    <property type="entry name" value="DUF5942"/>
    <property type="match status" value="1"/>
</dbReference>
<keyword evidence="5 7" id="KW-0378">Hydrolase</keyword>
<dbReference type="SUPFAM" id="SSF52743">
    <property type="entry name" value="Subtilisin-like"/>
    <property type="match status" value="1"/>
</dbReference>
<evidence type="ECO:0000256" key="3">
    <source>
        <dbReference type="ARBA" id="ARBA00022525"/>
    </source>
</evidence>
<dbReference type="PROSITE" id="PS51892">
    <property type="entry name" value="SUBTILASE"/>
    <property type="match status" value="1"/>
</dbReference>
<dbReference type="PROSITE" id="PS00138">
    <property type="entry name" value="SUBTILASE_SER"/>
    <property type="match status" value="1"/>
</dbReference>
<evidence type="ECO:0000256" key="7">
    <source>
        <dbReference type="PROSITE-ProRule" id="PRU01240"/>
    </source>
</evidence>
<feature type="transmembrane region" description="Helical" evidence="8">
    <location>
        <begin position="500"/>
        <end position="525"/>
    </location>
</feature>
<keyword evidence="8" id="KW-1133">Transmembrane helix</keyword>
<dbReference type="PANTHER" id="PTHR43806">
    <property type="entry name" value="PEPTIDASE S8"/>
    <property type="match status" value="1"/>
</dbReference>
<evidence type="ECO:0000256" key="6">
    <source>
        <dbReference type="ARBA" id="ARBA00022825"/>
    </source>
</evidence>
<sequence>MKKLLLLTLFIIGLGFALFHFTGLANRGEYQSILIDFKDDIPVSVLDEQLNTVNKKAGKTTSLNSIFSIDEHLYTVEGDSKLLKTLRNSDLKKYTESIEPDYIYHAFIAPNDPDYSKQWNLRGINIERAWEENHGEGITVAVIDTGVSIVPDLQETEFVEGYDFVNDRSNAEDDNGHGTHVAGTIAQSTNNNYGVAGIAYKAKIMPLKVLSGTGGGTVADIAEAIRFAVDNKADVINMSLGGGGETQVMKEAIEYAYSKGVVIVAAAGNADDNSAAYPARFPHVIGVSAVDASGNKAPYSNFGAGIDIAAPGGSDTGKIVQETIDPAQGGEPAFLGFQGTSMAAPHVAGVVALIKAAGIKEPNAVLEVLQQSARKINDDPFNHFGAGQLDAGNALQLALKGQITFRDFWRWLRDNGYLNPRFWIDGGAVAVLPKMAMVLGSYLLAWWLRNYFPFSWNGFLNAGLIFGSSGLFFLRGLYIFDLPQWPFRVMGSSLSDLGGVIQGSSALNPLFASVILPFVLIALLLGHPQAKWLAVGVSLAMAVTLAISAVIHPTLIWLGSGTIAQAFLGVNALLCLGLGYLALKSATSSRYA</sequence>
<feature type="domain" description="DUF5942" evidence="10">
    <location>
        <begin position="400"/>
        <end position="587"/>
    </location>
</feature>
<keyword evidence="3" id="KW-0964">Secreted</keyword>
<feature type="active site" description="Charge relay system" evidence="7">
    <location>
        <position position="144"/>
    </location>
</feature>
<gene>
    <name evidence="11" type="ORF">EWV85_02635</name>
</gene>
<feature type="transmembrane region" description="Helical" evidence="8">
    <location>
        <begin position="459"/>
        <end position="480"/>
    </location>
</feature>
<dbReference type="InterPro" id="IPR034084">
    <property type="entry name" value="Thermitase-like_dom"/>
</dbReference>
<feature type="active site" description="Charge relay system" evidence="7">
    <location>
        <position position="341"/>
    </location>
</feature>
<keyword evidence="8" id="KW-0472">Membrane</keyword>
<dbReference type="PIRSF" id="PIRSF037851">
    <property type="entry name" value="Subtilisin_cyano"/>
    <property type="match status" value="1"/>
</dbReference>
<dbReference type="AlphaFoldDB" id="A0A551YKS0"/>
<feature type="transmembrane region" description="Helical" evidence="8">
    <location>
        <begin position="563"/>
        <end position="583"/>
    </location>
</feature>
<dbReference type="PRINTS" id="PR00723">
    <property type="entry name" value="SUBTILISIN"/>
</dbReference>
<dbReference type="GO" id="GO:0004252">
    <property type="term" value="F:serine-type endopeptidase activity"/>
    <property type="evidence" value="ECO:0007669"/>
    <property type="project" value="UniProtKB-UniRule"/>
</dbReference>
<dbReference type="Gene3D" id="3.40.50.200">
    <property type="entry name" value="Peptidase S8/S53 domain"/>
    <property type="match status" value="1"/>
</dbReference>
<comment type="similarity">
    <text evidence="2 7">Belongs to the peptidase S8 family.</text>
</comment>
<comment type="caution">
    <text evidence="11">The sequence shown here is derived from an EMBL/GenBank/DDBJ whole genome shotgun (WGS) entry which is preliminary data.</text>
</comment>
<dbReference type="GO" id="GO:0006508">
    <property type="term" value="P:proteolysis"/>
    <property type="evidence" value="ECO:0007669"/>
    <property type="project" value="UniProtKB-KW"/>
</dbReference>
<keyword evidence="8" id="KW-0812">Transmembrane</keyword>
<dbReference type="InterPro" id="IPR017295">
    <property type="entry name" value="Pept_S8A_subtilisin_cyanobac-1"/>
</dbReference>
<evidence type="ECO:0000313" key="12">
    <source>
        <dbReference type="Proteomes" id="UP000316443"/>
    </source>
</evidence>
<dbReference type="InterPro" id="IPR023828">
    <property type="entry name" value="Peptidase_S8_Ser-AS"/>
</dbReference>
<evidence type="ECO:0000259" key="9">
    <source>
        <dbReference type="Pfam" id="PF00082"/>
    </source>
</evidence>
<evidence type="ECO:0000256" key="8">
    <source>
        <dbReference type="SAM" id="Phobius"/>
    </source>
</evidence>
<dbReference type="InterPro" id="IPR050131">
    <property type="entry name" value="Peptidase_S8_subtilisin-like"/>
</dbReference>
<feature type="active site" description="Charge relay system" evidence="7">
    <location>
        <position position="177"/>
    </location>
</feature>
<protein>
    <submittedName>
        <fullName evidence="11">Peptidase S8</fullName>
    </submittedName>
</protein>
<dbReference type="InterPro" id="IPR000209">
    <property type="entry name" value="Peptidase_S8/S53_dom"/>
</dbReference>
<evidence type="ECO:0000256" key="4">
    <source>
        <dbReference type="ARBA" id="ARBA00022670"/>
    </source>
</evidence>